<gene>
    <name evidence="1" type="ORF">GIY30_02250</name>
</gene>
<dbReference type="RefSeq" id="WP_160900358.1">
    <property type="nucleotide sequence ID" value="NZ_CP102850.1"/>
</dbReference>
<proteinExistence type="predicted"/>
<dbReference type="EMBL" id="WMBR01000001">
    <property type="protein sequence ID" value="MXP20192.1"/>
    <property type="molecule type" value="Genomic_DNA"/>
</dbReference>
<keyword evidence="2" id="KW-1185">Reference proteome</keyword>
<accession>A0A6L7GKW4</accession>
<sequence length="276" mass="29658">MGAPPDDRHVIDLEPTVDPLTGAPVYAQRLPDVVDPPQDLAIRGGAIAPSTHAGATQSDSVSLTDDRFASGGGYGDEFPVIENAQDAGEEVRIVGGQFVTGKPREGDATRSVDLTDKRFAAMSATDIAEVRKLANSGAAGRYVEVLRPVSDMPEYFSAGSHGMYLHTRPTKYGDQLHAVIERDNSTGLYHAHLWLFQMMQNGRLTNTDLNSWVGEPGVSAHHVHLYPGRNGQGAVLCLSTDSRGGMPSLSSCVVRSAQWAAGMGEVVRGREFPYRQ</sequence>
<name>A0A6L7GKW4_9ACTN</name>
<dbReference type="AlphaFoldDB" id="A0A6L7GKW4"/>
<comment type="caution">
    <text evidence="1">The sequence shown here is derived from an EMBL/GenBank/DDBJ whole genome shotgun (WGS) entry which is preliminary data.</text>
</comment>
<evidence type="ECO:0000313" key="1">
    <source>
        <dbReference type="EMBL" id="MXP20192.1"/>
    </source>
</evidence>
<organism evidence="1 2">
    <name type="scientific">Gordonia mangrovi</name>
    <dbReference type="NCBI Taxonomy" id="2665643"/>
    <lineage>
        <taxon>Bacteria</taxon>
        <taxon>Bacillati</taxon>
        <taxon>Actinomycetota</taxon>
        <taxon>Actinomycetes</taxon>
        <taxon>Mycobacteriales</taxon>
        <taxon>Gordoniaceae</taxon>
        <taxon>Gordonia</taxon>
    </lineage>
</organism>
<reference evidence="1 2" key="1">
    <citation type="submission" date="2019-11" db="EMBL/GenBank/DDBJ databases">
        <title>Gordonia sp. nov., a novel actinobacterium isolated from mangrove soil in Hainan.</title>
        <authorList>
            <person name="Huang X."/>
            <person name="Xie Y."/>
            <person name="Chu X."/>
            <person name="Xiao K."/>
        </authorList>
    </citation>
    <scope>NUCLEOTIDE SEQUENCE [LARGE SCALE GENOMIC DNA]</scope>
    <source>
        <strain evidence="1 2">HNM0687</strain>
    </source>
</reference>
<protein>
    <submittedName>
        <fullName evidence="1">Uncharacterized protein</fullName>
    </submittedName>
</protein>
<dbReference type="Proteomes" id="UP000475545">
    <property type="component" value="Unassembled WGS sequence"/>
</dbReference>
<evidence type="ECO:0000313" key="2">
    <source>
        <dbReference type="Proteomes" id="UP000475545"/>
    </source>
</evidence>